<reference evidence="15" key="1">
    <citation type="submission" date="2017-04" db="EMBL/GenBank/DDBJ databases">
        <authorList>
            <person name="Varghese N."/>
            <person name="Submissions S."/>
        </authorList>
    </citation>
    <scope>NUCLEOTIDE SEQUENCE [LARGE SCALE GENOMIC DNA]</scope>
    <source>
        <strain evidence="15">DSM 9293</strain>
    </source>
</reference>
<keyword evidence="6 12" id="KW-0408">Iron</keyword>
<evidence type="ECO:0000256" key="10">
    <source>
        <dbReference type="ARBA" id="ARBA00023239"/>
    </source>
</evidence>
<evidence type="ECO:0000256" key="7">
    <source>
        <dbReference type="ARBA" id="ARBA00023014"/>
    </source>
</evidence>
<dbReference type="EC" id="4.2.99.18" evidence="12"/>
<dbReference type="Pfam" id="PF00730">
    <property type="entry name" value="HhH-GPD"/>
    <property type="match status" value="1"/>
</dbReference>
<dbReference type="Pfam" id="PF00633">
    <property type="entry name" value="HHH"/>
    <property type="match status" value="1"/>
</dbReference>
<keyword evidence="3 12" id="KW-0479">Metal-binding</keyword>
<comment type="catalytic activity">
    <reaction evidence="12">
        <text>2'-deoxyribonucleotide-(2'-deoxyribose 5'-phosphate)-2'-deoxyribonucleotide-DNA = a 3'-end 2'-deoxyribonucleotide-(2,3-dehydro-2,3-deoxyribose 5'-phosphate)-DNA + a 5'-end 5'-phospho-2'-deoxyribonucleoside-DNA + H(+)</text>
        <dbReference type="Rhea" id="RHEA:66592"/>
        <dbReference type="Rhea" id="RHEA-COMP:13180"/>
        <dbReference type="Rhea" id="RHEA-COMP:16897"/>
        <dbReference type="Rhea" id="RHEA-COMP:17067"/>
        <dbReference type="ChEBI" id="CHEBI:15378"/>
        <dbReference type="ChEBI" id="CHEBI:136412"/>
        <dbReference type="ChEBI" id="CHEBI:157695"/>
        <dbReference type="ChEBI" id="CHEBI:167181"/>
        <dbReference type="EC" id="4.2.99.18"/>
    </reaction>
</comment>
<dbReference type="InterPro" id="IPR000445">
    <property type="entry name" value="HhH_motif"/>
</dbReference>
<keyword evidence="4 12" id="KW-0227">DNA damage</keyword>
<feature type="domain" description="HhH-GPD" evidence="13">
    <location>
        <begin position="43"/>
        <end position="190"/>
    </location>
</feature>
<name>A0A1W1WDK4_SULTA</name>
<evidence type="ECO:0000256" key="5">
    <source>
        <dbReference type="ARBA" id="ARBA00022801"/>
    </source>
</evidence>
<evidence type="ECO:0000259" key="13">
    <source>
        <dbReference type="SMART" id="SM00478"/>
    </source>
</evidence>
<keyword evidence="11 12" id="KW-0326">Glycosidase</keyword>
<dbReference type="InterPro" id="IPR023170">
    <property type="entry name" value="HhH_base_excis_C"/>
</dbReference>
<feature type="binding site" evidence="12">
    <location>
        <position position="202"/>
    </location>
    <ligand>
        <name>[4Fe-4S] cluster</name>
        <dbReference type="ChEBI" id="CHEBI:49883"/>
    </ligand>
</feature>
<evidence type="ECO:0000256" key="6">
    <source>
        <dbReference type="ARBA" id="ARBA00023004"/>
    </source>
</evidence>
<keyword evidence="14" id="KW-0255">Endonuclease</keyword>
<dbReference type="SMART" id="SM00478">
    <property type="entry name" value="ENDO3c"/>
    <property type="match status" value="1"/>
</dbReference>
<dbReference type="FunFam" id="1.10.1670.10:FF:000001">
    <property type="entry name" value="Endonuclease III"/>
    <property type="match status" value="1"/>
</dbReference>
<dbReference type="Gene3D" id="1.10.340.30">
    <property type="entry name" value="Hypothetical protein, domain 2"/>
    <property type="match status" value="1"/>
</dbReference>
<protein>
    <recommendedName>
        <fullName evidence="12">Endonuclease III</fullName>
        <ecNumber evidence="12">4.2.99.18</ecNumber>
    </recommendedName>
    <alternativeName>
        <fullName evidence="12">DNA-(apurinic or apyrimidinic site) lyase</fullName>
    </alternativeName>
</protein>
<dbReference type="InterPro" id="IPR003265">
    <property type="entry name" value="HhH-GPD_domain"/>
</dbReference>
<comment type="cofactor">
    <cofactor evidence="12">
        <name>[4Fe-4S] cluster</name>
        <dbReference type="ChEBI" id="CHEBI:49883"/>
    </cofactor>
    <text evidence="12">Binds 1 [4Fe-4S] cluster.</text>
</comment>
<comment type="similarity">
    <text evidence="1 12">Belongs to the Nth/MutY family.</text>
</comment>
<evidence type="ECO:0000256" key="3">
    <source>
        <dbReference type="ARBA" id="ARBA00022723"/>
    </source>
</evidence>
<dbReference type="PANTHER" id="PTHR10359:SF18">
    <property type="entry name" value="ENDONUCLEASE III"/>
    <property type="match status" value="1"/>
</dbReference>
<dbReference type="InterPro" id="IPR005759">
    <property type="entry name" value="Nth"/>
</dbReference>
<dbReference type="Proteomes" id="UP000192660">
    <property type="component" value="Unassembled WGS sequence"/>
</dbReference>
<keyword evidence="8 12" id="KW-0238">DNA-binding</keyword>
<dbReference type="GO" id="GO:0051539">
    <property type="term" value="F:4 iron, 4 sulfur cluster binding"/>
    <property type="evidence" value="ECO:0007669"/>
    <property type="project" value="UniProtKB-UniRule"/>
</dbReference>
<evidence type="ECO:0000256" key="1">
    <source>
        <dbReference type="ARBA" id="ARBA00008343"/>
    </source>
</evidence>
<gene>
    <name evidence="12" type="primary">nth</name>
    <name evidence="14" type="ORF">SAMN00768000_1556</name>
</gene>
<accession>A0A1W1WDK4</accession>
<comment type="function">
    <text evidence="12">DNA repair enzyme that has both DNA N-glycosylase activity and AP-lyase activity. The DNA N-glycosylase activity releases various damaged pyrimidines from DNA by cleaving the N-glycosidic bond, leaving an AP (apurinic/apyrimidinic) site. The AP-lyase activity cleaves the phosphodiester bond 3' to the AP site by a beta-elimination, leaving a 3'-terminal unsaturated sugar and a product with a terminal 5'-phosphate.</text>
</comment>
<keyword evidence="15" id="KW-1185">Reference proteome</keyword>
<organism evidence="14 15">
    <name type="scientific">Sulfobacillus thermosulfidooxidans (strain DSM 9293 / VKM B-1269 / AT-1)</name>
    <dbReference type="NCBI Taxonomy" id="929705"/>
    <lineage>
        <taxon>Bacteria</taxon>
        <taxon>Bacillati</taxon>
        <taxon>Bacillota</taxon>
        <taxon>Clostridia</taxon>
        <taxon>Eubacteriales</taxon>
        <taxon>Clostridiales Family XVII. Incertae Sedis</taxon>
        <taxon>Sulfobacillus</taxon>
    </lineage>
</organism>
<dbReference type="OrthoDB" id="9800977at2"/>
<dbReference type="NCBIfam" id="TIGR01083">
    <property type="entry name" value="nth"/>
    <property type="match status" value="1"/>
</dbReference>
<dbReference type="GO" id="GO:0140078">
    <property type="term" value="F:class I DNA-(apurinic or apyrimidinic site) endonuclease activity"/>
    <property type="evidence" value="ECO:0007669"/>
    <property type="project" value="UniProtKB-EC"/>
</dbReference>
<dbReference type="PANTHER" id="PTHR10359">
    <property type="entry name" value="A/G-SPECIFIC ADENINE GLYCOSYLASE/ENDONUCLEASE III"/>
    <property type="match status" value="1"/>
</dbReference>
<evidence type="ECO:0000256" key="2">
    <source>
        <dbReference type="ARBA" id="ARBA00022485"/>
    </source>
</evidence>
<dbReference type="FunFam" id="1.10.340.30:FF:000001">
    <property type="entry name" value="Endonuclease III"/>
    <property type="match status" value="1"/>
</dbReference>
<keyword evidence="14" id="KW-0540">Nuclease</keyword>
<dbReference type="RefSeq" id="WP_084661200.1">
    <property type="nucleotide sequence ID" value="NZ_FWWY01000001.1"/>
</dbReference>
<dbReference type="CDD" id="cd00056">
    <property type="entry name" value="ENDO3c"/>
    <property type="match status" value="1"/>
</dbReference>
<dbReference type="InterPro" id="IPR011257">
    <property type="entry name" value="DNA_glycosylase"/>
</dbReference>
<feature type="binding site" evidence="12">
    <location>
        <position position="208"/>
    </location>
    <ligand>
        <name>[4Fe-4S] cluster</name>
        <dbReference type="ChEBI" id="CHEBI:49883"/>
    </ligand>
</feature>
<evidence type="ECO:0000313" key="14">
    <source>
        <dbReference type="EMBL" id="SMC04272.1"/>
    </source>
</evidence>
<dbReference type="AlphaFoldDB" id="A0A1W1WDK4"/>
<evidence type="ECO:0000256" key="11">
    <source>
        <dbReference type="ARBA" id="ARBA00023295"/>
    </source>
</evidence>
<evidence type="ECO:0000256" key="4">
    <source>
        <dbReference type="ARBA" id="ARBA00022763"/>
    </source>
</evidence>
<keyword evidence="5 12" id="KW-0378">Hydrolase</keyword>
<dbReference type="GO" id="GO:0046872">
    <property type="term" value="F:metal ion binding"/>
    <property type="evidence" value="ECO:0007669"/>
    <property type="project" value="UniProtKB-KW"/>
</dbReference>
<evidence type="ECO:0000256" key="8">
    <source>
        <dbReference type="ARBA" id="ARBA00023125"/>
    </source>
</evidence>
<evidence type="ECO:0000256" key="9">
    <source>
        <dbReference type="ARBA" id="ARBA00023204"/>
    </source>
</evidence>
<dbReference type="SUPFAM" id="SSF48150">
    <property type="entry name" value="DNA-glycosylase"/>
    <property type="match status" value="1"/>
</dbReference>
<dbReference type="GO" id="GO:0003677">
    <property type="term" value="F:DNA binding"/>
    <property type="evidence" value="ECO:0007669"/>
    <property type="project" value="UniProtKB-UniRule"/>
</dbReference>
<dbReference type="GO" id="GO:0019104">
    <property type="term" value="F:DNA N-glycosylase activity"/>
    <property type="evidence" value="ECO:0007669"/>
    <property type="project" value="UniProtKB-UniRule"/>
</dbReference>
<dbReference type="PIRSF" id="PIRSF001435">
    <property type="entry name" value="Nth"/>
    <property type="match status" value="1"/>
</dbReference>
<keyword evidence="7 12" id="KW-0411">Iron-sulfur</keyword>
<sequence length="221" mass="24687">MSNQSSPKLQIETILRIFSELYPNPTTELIHDGPWQLLVATILSAQCTDKRVNMITPRIFARFPAPEDLAKASPTEVEMVIKDCGLFHNKARNLIATAKRIVEDYSGQVPSDREALMTLPGVGRKTANVVLANCFGVDAIAVDTHVFRLAHRLGWSQAKDVQGTEEDLMRVIPQKLWAKAHHWLIFHGRRVCSAKHPDCEKCPIQGLCPQIGVSRVKKESS</sequence>
<dbReference type="HAMAP" id="MF_00942">
    <property type="entry name" value="Nth"/>
    <property type="match status" value="1"/>
</dbReference>
<feature type="binding site" evidence="12">
    <location>
        <position position="199"/>
    </location>
    <ligand>
        <name>[4Fe-4S] cluster</name>
        <dbReference type="ChEBI" id="CHEBI:49883"/>
    </ligand>
</feature>
<dbReference type="Gene3D" id="1.10.1670.10">
    <property type="entry name" value="Helix-hairpin-Helix base-excision DNA repair enzymes (C-terminal)"/>
    <property type="match status" value="1"/>
</dbReference>
<evidence type="ECO:0000313" key="15">
    <source>
        <dbReference type="Proteomes" id="UP000192660"/>
    </source>
</evidence>
<keyword evidence="2 12" id="KW-0004">4Fe-4S</keyword>
<dbReference type="STRING" id="28034.BFX07_01600"/>
<dbReference type="InterPro" id="IPR003651">
    <property type="entry name" value="Endonuclease3_FeS-loop_motif"/>
</dbReference>
<dbReference type="GO" id="GO:0006285">
    <property type="term" value="P:base-excision repair, AP site formation"/>
    <property type="evidence" value="ECO:0007669"/>
    <property type="project" value="TreeGrafter"/>
</dbReference>
<dbReference type="SMART" id="SM00525">
    <property type="entry name" value="FES"/>
    <property type="match status" value="1"/>
</dbReference>
<keyword evidence="9 12" id="KW-0234">DNA repair</keyword>
<keyword evidence="10 12" id="KW-0456">Lyase</keyword>
<evidence type="ECO:0000256" key="12">
    <source>
        <dbReference type="HAMAP-Rule" id="MF_00942"/>
    </source>
</evidence>
<feature type="binding site" evidence="12">
    <location>
        <position position="192"/>
    </location>
    <ligand>
        <name>[4Fe-4S] cluster</name>
        <dbReference type="ChEBI" id="CHEBI:49883"/>
    </ligand>
</feature>
<proteinExistence type="inferred from homology"/>
<dbReference type="EMBL" id="FWWY01000001">
    <property type="protein sequence ID" value="SMC04272.1"/>
    <property type="molecule type" value="Genomic_DNA"/>
</dbReference>